<feature type="region of interest" description="Disordered" evidence="12">
    <location>
        <begin position="517"/>
        <end position="548"/>
    </location>
</feature>
<evidence type="ECO:0000256" key="8">
    <source>
        <dbReference type="ARBA" id="ARBA00023125"/>
    </source>
</evidence>
<dbReference type="InterPro" id="IPR013087">
    <property type="entry name" value="Znf_C2H2_type"/>
</dbReference>
<evidence type="ECO:0000256" key="6">
    <source>
        <dbReference type="ARBA" id="ARBA00022833"/>
    </source>
</evidence>
<feature type="domain" description="C2H2-type" evidence="13">
    <location>
        <begin position="216"/>
        <end position="244"/>
    </location>
</feature>
<dbReference type="Proteomes" id="UP000694523">
    <property type="component" value="Unplaced"/>
</dbReference>
<dbReference type="PROSITE" id="PS00028">
    <property type="entry name" value="ZINC_FINGER_C2H2_1"/>
    <property type="match status" value="5"/>
</dbReference>
<dbReference type="Ensembl" id="ENSNMLT00000004989.1">
    <property type="protein sequence ID" value="ENSNMLP00000004349.1"/>
    <property type="gene ID" value="ENSNMLG00000003213.1"/>
</dbReference>
<feature type="domain" description="C2H2-type" evidence="13">
    <location>
        <begin position="431"/>
        <end position="458"/>
    </location>
</feature>
<dbReference type="SUPFAM" id="SSF57667">
    <property type="entry name" value="beta-beta-alpha zinc fingers"/>
    <property type="match status" value="2"/>
</dbReference>
<keyword evidence="15" id="KW-1185">Reference proteome</keyword>
<dbReference type="InterPro" id="IPR041697">
    <property type="entry name" value="Znf-C2H2_11"/>
</dbReference>
<feature type="compositionally biased region" description="Acidic residues" evidence="12">
    <location>
        <begin position="360"/>
        <end position="378"/>
    </location>
</feature>
<comment type="similarity">
    <text evidence="2">Belongs to the krueppel C2H2-type zinc-finger protein family.</text>
</comment>
<evidence type="ECO:0000313" key="15">
    <source>
        <dbReference type="Proteomes" id="UP000694523"/>
    </source>
</evidence>
<dbReference type="GO" id="GO:0003677">
    <property type="term" value="F:DNA binding"/>
    <property type="evidence" value="ECO:0007669"/>
    <property type="project" value="UniProtKB-KW"/>
</dbReference>
<feature type="domain" description="C2H2-type" evidence="13">
    <location>
        <begin position="299"/>
        <end position="322"/>
    </location>
</feature>
<keyword evidence="8" id="KW-0238">DNA-binding</keyword>
<evidence type="ECO:0000256" key="2">
    <source>
        <dbReference type="ARBA" id="ARBA00006991"/>
    </source>
</evidence>
<protein>
    <submittedName>
        <fullName evidence="14">Zinc finger protein 800a</fullName>
    </submittedName>
</protein>
<evidence type="ECO:0000256" key="10">
    <source>
        <dbReference type="ARBA" id="ARBA00023242"/>
    </source>
</evidence>
<dbReference type="GO" id="GO:0008270">
    <property type="term" value="F:zinc ion binding"/>
    <property type="evidence" value="ECO:0007669"/>
    <property type="project" value="UniProtKB-KW"/>
</dbReference>
<evidence type="ECO:0000313" key="14">
    <source>
        <dbReference type="Ensembl" id="ENSNMLP00000004349.1"/>
    </source>
</evidence>
<dbReference type="SMART" id="SM00355">
    <property type="entry name" value="ZnF_C2H2"/>
    <property type="match status" value="7"/>
</dbReference>
<keyword evidence="10" id="KW-0539">Nucleus</keyword>
<keyword evidence="9" id="KW-0804">Transcription</keyword>
<evidence type="ECO:0000256" key="9">
    <source>
        <dbReference type="ARBA" id="ARBA00023163"/>
    </source>
</evidence>
<feature type="domain" description="C2H2-type" evidence="13">
    <location>
        <begin position="561"/>
        <end position="588"/>
    </location>
</feature>
<sequence>KSGIQQIIECFRSGTSELKNMLLKEVDTIFECKLCRSLFRGLPNLITHKEYYCLSRLPDPDGGDGEKQTIAMKDLLDAIYPRADRPDFVVRVEPIQTTNKAVFQYLTTEEEMEQSIETLDNNEPSQPDVTESQRSPTPPPAEEQAHPEESPPTPPRWRMKNPITVEDVTISCCLCGQDFNSRRSIRRHCRKMHQTKLDELRKYTETRTVPTSLLSMSCPVCLKTFATKANVRRHFDEVHRGLRRDNIAPNMATKPDQPFILDDTASRRSNSASPVKPVASKTPPPVAKEPKAQTSIMSCRCSLCKRTYSSQLMLKRHMRIVHKIYSSKNRSIVDNVPLTQTTSTPLEASSNNIQVKEETMDNSDDEEEEDEEEEEVDIESSPAPSPSDSTGTARSVHVHCKDEETPRSPKSTPPPVYKQKSLSVGFDFKQLFCKLCKRQFSSRQNLSKHIELHTDGTDIFIKFYRCPLCRYESRRKRDVLRHVTVVHKKSSSYLAKIMPKLESRAVKRLAEVVLTTSATPRQPPITRHSHQRSSYTSPSTKYDSATPGSTEVRVTKNFSLHACDQCGRAFAKKLYLESHKRSHRNAAGAEAGRRKGVNTRSRSLIW</sequence>
<feature type="domain" description="C2H2-type" evidence="13">
    <location>
        <begin position="170"/>
        <end position="198"/>
    </location>
</feature>
<comment type="subcellular location">
    <subcellularLocation>
        <location evidence="1">Nucleus</location>
    </subcellularLocation>
</comment>
<accession>A0A8C6SD08</accession>
<feature type="compositionally biased region" description="Polar residues" evidence="12">
    <location>
        <begin position="336"/>
        <end position="354"/>
    </location>
</feature>
<evidence type="ECO:0000256" key="11">
    <source>
        <dbReference type="PROSITE-ProRule" id="PRU00042"/>
    </source>
</evidence>
<feature type="compositionally biased region" description="Polar residues" evidence="12">
    <location>
        <begin position="532"/>
        <end position="548"/>
    </location>
</feature>
<keyword evidence="5 11" id="KW-0863">Zinc-finger</keyword>
<feature type="region of interest" description="Disordered" evidence="12">
    <location>
        <begin position="112"/>
        <end position="159"/>
    </location>
</feature>
<evidence type="ECO:0000256" key="12">
    <source>
        <dbReference type="SAM" id="MobiDB-lite"/>
    </source>
</evidence>
<keyword evidence="7" id="KW-0805">Transcription regulation</keyword>
<dbReference type="Pfam" id="PF12874">
    <property type="entry name" value="zf-met"/>
    <property type="match status" value="1"/>
</dbReference>
<organism evidence="14 15">
    <name type="scientific">Neogobius melanostomus</name>
    <name type="common">round goby</name>
    <dbReference type="NCBI Taxonomy" id="47308"/>
    <lineage>
        <taxon>Eukaryota</taxon>
        <taxon>Metazoa</taxon>
        <taxon>Chordata</taxon>
        <taxon>Craniata</taxon>
        <taxon>Vertebrata</taxon>
        <taxon>Euteleostomi</taxon>
        <taxon>Actinopterygii</taxon>
        <taxon>Neopterygii</taxon>
        <taxon>Teleostei</taxon>
        <taxon>Neoteleostei</taxon>
        <taxon>Acanthomorphata</taxon>
        <taxon>Gobiaria</taxon>
        <taxon>Gobiiformes</taxon>
        <taxon>Gobioidei</taxon>
        <taxon>Gobiidae</taxon>
        <taxon>Benthophilinae</taxon>
        <taxon>Neogobiini</taxon>
        <taxon>Neogobius</taxon>
    </lineage>
</organism>
<dbReference type="Pfam" id="PF16622">
    <property type="entry name" value="zf-C2H2_11"/>
    <property type="match status" value="1"/>
</dbReference>
<keyword evidence="6" id="KW-0862">Zinc</keyword>
<evidence type="ECO:0000256" key="1">
    <source>
        <dbReference type="ARBA" id="ARBA00004123"/>
    </source>
</evidence>
<dbReference type="PROSITE" id="PS50157">
    <property type="entry name" value="ZINC_FINGER_C2H2_2"/>
    <property type="match status" value="5"/>
</dbReference>
<reference evidence="14" key="2">
    <citation type="submission" date="2025-09" db="UniProtKB">
        <authorList>
            <consortium name="Ensembl"/>
        </authorList>
    </citation>
    <scope>IDENTIFICATION</scope>
</reference>
<dbReference type="InterPro" id="IPR039149">
    <property type="entry name" value="ZNF800"/>
</dbReference>
<evidence type="ECO:0000256" key="5">
    <source>
        <dbReference type="ARBA" id="ARBA00022771"/>
    </source>
</evidence>
<name>A0A8C6SD08_9GOBI</name>
<feature type="region of interest" description="Disordered" evidence="12">
    <location>
        <begin position="582"/>
        <end position="606"/>
    </location>
</feature>
<dbReference type="GO" id="GO:0005634">
    <property type="term" value="C:nucleus"/>
    <property type="evidence" value="ECO:0007669"/>
    <property type="project" value="UniProtKB-SubCell"/>
</dbReference>
<dbReference type="AlphaFoldDB" id="A0A8C6SD08"/>
<feature type="region of interest" description="Disordered" evidence="12">
    <location>
        <begin position="336"/>
        <end position="418"/>
    </location>
</feature>
<evidence type="ECO:0000259" key="13">
    <source>
        <dbReference type="PROSITE" id="PS50157"/>
    </source>
</evidence>
<evidence type="ECO:0000256" key="7">
    <source>
        <dbReference type="ARBA" id="ARBA00023015"/>
    </source>
</evidence>
<dbReference type="Pfam" id="PF00096">
    <property type="entry name" value="zf-C2H2"/>
    <property type="match status" value="1"/>
</dbReference>
<feature type="compositionally biased region" description="Polar residues" evidence="12">
    <location>
        <begin position="115"/>
        <end position="135"/>
    </location>
</feature>
<dbReference type="InterPro" id="IPR036236">
    <property type="entry name" value="Znf_C2H2_sf"/>
</dbReference>
<proteinExistence type="inferred from homology"/>
<dbReference type="Gene3D" id="3.30.160.60">
    <property type="entry name" value="Classic Zinc Finger"/>
    <property type="match status" value="3"/>
</dbReference>
<keyword evidence="3" id="KW-0479">Metal-binding</keyword>
<dbReference type="PANTHER" id="PTHR21020:SF0">
    <property type="entry name" value="ZINC FINGER PROTEIN 800"/>
    <property type="match status" value="1"/>
</dbReference>
<reference evidence="14" key="1">
    <citation type="submission" date="2025-08" db="UniProtKB">
        <authorList>
            <consortium name="Ensembl"/>
        </authorList>
    </citation>
    <scope>IDENTIFICATION</scope>
</reference>
<keyword evidence="4" id="KW-0677">Repeat</keyword>
<evidence type="ECO:0000256" key="4">
    <source>
        <dbReference type="ARBA" id="ARBA00022737"/>
    </source>
</evidence>
<dbReference type="PANTHER" id="PTHR21020">
    <property type="entry name" value="ZINC FINGER PROTEIN 800"/>
    <property type="match status" value="1"/>
</dbReference>
<feature type="region of interest" description="Disordered" evidence="12">
    <location>
        <begin position="246"/>
        <end position="292"/>
    </location>
</feature>
<evidence type="ECO:0000256" key="3">
    <source>
        <dbReference type="ARBA" id="ARBA00022723"/>
    </source>
</evidence>